<dbReference type="GO" id="GO:0015293">
    <property type="term" value="F:symporter activity"/>
    <property type="evidence" value="ECO:0007669"/>
    <property type="project" value="UniProtKB-KW"/>
</dbReference>
<dbReference type="SUPFAM" id="SSF103473">
    <property type="entry name" value="MFS general substrate transporter"/>
    <property type="match status" value="1"/>
</dbReference>
<feature type="transmembrane region" description="Helical" evidence="10">
    <location>
        <begin position="81"/>
        <end position="99"/>
    </location>
</feature>
<protein>
    <submittedName>
        <fullName evidence="12">(wild Malaysian banana) hypothetical protein</fullName>
    </submittedName>
</protein>
<dbReference type="PANTHER" id="PTHR23500:SF74">
    <property type="entry name" value="SUGAR TRANSPORT PROTEIN MST5"/>
    <property type="match status" value="1"/>
</dbReference>
<evidence type="ECO:0000256" key="5">
    <source>
        <dbReference type="ARBA" id="ARBA00022692"/>
    </source>
</evidence>
<dbReference type="GO" id="GO:0015145">
    <property type="term" value="F:monosaccharide transmembrane transporter activity"/>
    <property type="evidence" value="ECO:0007669"/>
    <property type="project" value="InterPro"/>
</dbReference>
<name>A0A804LBG7_MUSAM</name>
<gene>
    <name evidence="12" type="ORF">GSMUA_00820.1</name>
</gene>
<sequence length="519" mass="56515">MAVGVIVSTGGGKEHPGKMTLFVFLTCLVASSGGLIFGYDIGISGGVTSMDSFLSRFFPSVYKQQMADSSTNQYCKFDSQLLTLFTSSLYWAALLSSFLASTVTRMFGRKWSMFAGGITFLLGSAINGAAMNVLMLILGRVLLGIGIGFANQAVPLYLSEMAPADLRGTLNIGFQLMITVGIFVANLINYGTASIKGGWGWRVSLGLAAVPALVITIGSLVLPDTPNSIIERGHDEEAKAMLRKIRGTEDIRAEYDDLVAASDAAKSVHHPWSNILQRKYRPQLTMAILIPCFQQLTGINVIMFYAPVLFKTIGFGSEASLASAVITGIVIVFGTFVSIATVDNLGRRKLFLQGGAQMLISQLVVGTLIAFKFGISGVATDVTKNYASIIVLFICFYVAAFAWSWGPLGWLVPSEIFPLEIRSAGQSITVSVNMFFTFLIAQVFLTALCHLKFGLFYFFAGWVAIMTAFIAFFLPETKSVPIEEITLVWKKHWFWSKFISDEDVHVGNSESVDDRIEDA</sequence>
<organism evidence="13 14">
    <name type="scientific">Musa acuminata subsp. malaccensis</name>
    <name type="common">Wild banana</name>
    <name type="synonym">Musa malaccensis</name>
    <dbReference type="NCBI Taxonomy" id="214687"/>
    <lineage>
        <taxon>Eukaryota</taxon>
        <taxon>Viridiplantae</taxon>
        <taxon>Streptophyta</taxon>
        <taxon>Embryophyta</taxon>
        <taxon>Tracheophyta</taxon>
        <taxon>Spermatophyta</taxon>
        <taxon>Magnoliopsida</taxon>
        <taxon>Liliopsida</taxon>
        <taxon>Zingiberales</taxon>
        <taxon>Musaceae</taxon>
        <taxon>Musa</taxon>
    </lineage>
</organism>
<keyword evidence="5 10" id="KW-0812">Transmembrane</keyword>
<evidence type="ECO:0000256" key="10">
    <source>
        <dbReference type="SAM" id="Phobius"/>
    </source>
</evidence>
<feature type="transmembrane region" description="Helical" evidence="10">
    <location>
        <begin position="200"/>
        <end position="222"/>
    </location>
</feature>
<evidence type="ECO:0000313" key="13">
    <source>
        <dbReference type="EnsemblPlants" id="Ma11_p24350.1"/>
    </source>
</evidence>
<dbReference type="Proteomes" id="UP000012960">
    <property type="component" value="Unplaced"/>
</dbReference>
<feature type="domain" description="Major facilitator superfamily (MFS) profile" evidence="11">
    <location>
        <begin position="26"/>
        <end position="478"/>
    </location>
</feature>
<evidence type="ECO:0000313" key="12">
    <source>
        <dbReference type="EMBL" id="CAG1865546.1"/>
    </source>
</evidence>
<evidence type="ECO:0000256" key="8">
    <source>
        <dbReference type="ARBA" id="ARBA00023136"/>
    </source>
</evidence>
<evidence type="ECO:0000256" key="7">
    <source>
        <dbReference type="ARBA" id="ARBA00022989"/>
    </source>
</evidence>
<evidence type="ECO:0000256" key="2">
    <source>
        <dbReference type="ARBA" id="ARBA00010992"/>
    </source>
</evidence>
<reference evidence="12" key="1">
    <citation type="submission" date="2021-03" db="EMBL/GenBank/DDBJ databases">
        <authorList>
            <consortium name="Genoscope - CEA"/>
            <person name="William W."/>
        </authorList>
    </citation>
    <scope>NUCLEOTIDE SEQUENCE</scope>
    <source>
        <strain evidence="12">Doubled-haploid Pahang</strain>
    </source>
</reference>
<dbReference type="InterPro" id="IPR045262">
    <property type="entry name" value="STP/PLT_plant"/>
</dbReference>
<dbReference type="FunFam" id="1.20.1250.20:FF:000002">
    <property type="entry name" value="Sugar transport protein 13"/>
    <property type="match status" value="1"/>
</dbReference>
<keyword evidence="7 10" id="KW-1133">Transmembrane helix</keyword>
<evidence type="ECO:0000259" key="11">
    <source>
        <dbReference type="PROSITE" id="PS50850"/>
    </source>
</evidence>
<dbReference type="EnsemblPlants" id="Ma11_t24350.1">
    <property type="protein sequence ID" value="Ma11_p24350.1"/>
    <property type="gene ID" value="Ma11_g24350"/>
</dbReference>
<dbReference type="NCBIfam" id="TIGR00879">
    <property type="entry name" value="SP"/>
    <property type="match status" value="1"/>
</dbReference>
<keyword evidence="14" id="KW-1185">Reference proteome</keyword>
<dbReference type="EMBL" id="HG996475">
    <property type="protein sequence ID" value="CAG1865546.1"/>
    <property type="molecule type" value="Genomic_DNA"/>
</dbReference>
<evidence type="ECO:0000256" key="6">
    <source>
        <dbReference type="ARBA" id="ARBA00022847"/>
    </source>
</evidence>
<accession>A0A804LBG7</accession>
<dbReference type="PROSITE" id="PS50850">
    <property type="entry name" value="MFS"/>
    <property type="match status" value="1"/>
</dbReference>
<feature type="transmembrane region" description="Helical" evidence="10">
    <location>
        <begin position="320"/>
        <end position="342"/>
    </location>
</feature>
<comment type="subcellular location">
    <subcellularLocation>
        <location evidence="1">Membrane</location>
        <topology evidence="1">Multi-pass membrane protein</topology>
    </subcellularLocation>
</comment>
<evidence type="ECO:0000256" key="3">
    <source>
        <dbReference type="ARBA" id="ARBA00022448"/>
    </source>
</evidence>
<comment type="similarity">
    <text evidence="2 9">Belongs to the major facilitator superfamily. Sugar transporter (TC 2.A.1.1) family.</text>
</comment>
<keyword evidence="8 10" id="KW-0472">Membrane</keyword>
<evidence type="ECO:0000256" key="1">
    <source>
        <dbReference type="ARBA" id="ARBA00004141"/>
    </source>
</evidence>
<dbReference type="PROSITE" id="PS00217">
    <property type="entry name" value="SUGAR_TRANSPORT_2"/>
    <property type="match status" value="1"/>
</dbReference>
<dbReference type="InParanoid" id="A0A804LBG7"/>
<dbReference type="PROSITE" id="PS00216">
    <property type="entry name" value="SUGAR_TRANSPORT_1"/>
    <property type="match status" value="1"/>
</dbReference>
<dbReference type="PANTHER" id="PTHR23500">
    <property type="entry name" value="SOLUTE CARRIER FAMILY 2, FACILITATED GLUCOSE TRANSPORTER"/>
    <property type="match status" value="1"/>
</dbReference>
<keyword evidence="6" id="KW-0769">Symport</keyword>
<dbReference type="PRINTS" id="PR00171">
    <property type="entry name" value="SUGRTRNSPORT"/>
</dbReference>
<proteinExistence type="inferred from homology"/>
<dbReference type="AlphaFoldDB" id="A0A804LBG7"/>
<feature type="transmembrane region" description="Helical" evidence="10">
    <location>
        <begin position="170"/>
        <end position="188"/>
    </location>
</feature>
<feature type="transmembrane region" description="Helical" evidence="10">
    <location>
        <begin position="427"/>
        <end position="448"/>
    </location>
</feature>
<feature type="transmembrane region" description="Helical" evidence="10">
    <location>
        <begin position="284"/>
        <end position="308"/>
    </location>
</feature>
<dbReference type="InterPro" id="IPR044778">
    <property type="entry name" value="MFS_STP/MST-like_plant"/>
</dbReference>
<evidence type="ECO:0000256" key="4">
    <source>
        <dbReference type="ARBA" id="ARBA00022597"/>
    </source>
</evidence>
<dbReference type="InterPro" id="IPR005829">
    <property type="entry name" value="Sugar_transporter_CS"/>
</dbReference>
<feature type="transmembrane region" description="Helical" evidence="10">
    <location>
        <begin position="21"/>
        <end position="39"/>
    </location>
</feature>
<dbReference type="OrthoDB" id="5296287at2759"/>
<dbReference type="InterPro" id="IPR005828">
    <property type="entry name" value="MFS_sugar_transport-like"/>
</dbReference>
<dbReference type="Gramene" id="Ma11_t24350.1">
    <property type="protein sequence ID" value="Ma11_p24350.1"/>
    <property type="gene ID" value="Ma11_g24350"/>
</dbReference>
<feature type="transmembrane region" description="Helical" evidence="10">
    <location>
        <begin position="454"/>
        <end position="474"/>
    </location>
</feature>
<feature type="transmembrane region" description="Helical" evidence="10">
    <location>
        <begin position="111"/>
        <end position="131"/>
    </location>
</feature>
<reference evidence="13" key="2">
    <citation type="submission" date="2021-05" db="UniProtKB">
        <authorList>
            <consortium name="EnsemblPlants"/>
        </authorList>
    </citation>
    <scope>IDENTIFICATION</scope>
    <source>
        <strain evidence="13">subsp. malaccensis</strain>
    </source>
</reference>
<dbReference type="OMA" id="MITPFLF"/>
<dbReference type="Gene3D" id="1.20.1250.20">
    <property type="entry name" value="MFS general substrate transporter like domains"/>
    <property type="match status" value="1"/>
</dbReference>
<keyword evidence="4" id="KW-0762">Sugar transport</keyword>
<dbReference type="CDD" id="cd17361">
    <property type="entry name" value="MFS_STP"/>
    <property type="match status" value="1"/>
</dbReference>
<feature type="transmembrane region" description="Helical" evidence="10">
    <location>
        <begin position="354"/>
        <end position="374"/>
    </location>
</feature>
<dbReference type="InterPro" id="IPR036259">
    <property type="entry name" value="MFS_trans_sf"/>
</dbReference>
<evidence type="ECO:0000313" key="14">
    <source>
        <dbReference type="Proteomes" id="UP000012960"/>
    </source>
</evidence>
<evidence type="ECO:0000256" key="9">
    <source>
        <dbReference type="RuleBase" id="RU003346"/>
    </source>
</evidence>
<keyword evidence="3 9" id="KW-0813">Transport</keyword>
<dbReference type="InterPro" id="IPR003663">
    <property type="entry name" value="Sugar/inositol_transpt"/>
</dbReference>
<feature type="transmembrane region" description="Helical" evidence="10">
    <location>
        <begin position="386"/>
        <end position="406"/>
    </location>
</feature>
<dbReference type="GO" id="GO:0016020">
    <property type="term" value="C:membrane"/>
    <property type="evidence" value="ECO:0007669"/>
    <property type="project" value="UniProtKB-SubCell"/>
</dbReference>
<dbReference type="InterPro" id="IPR020846">
    <property type="entry name" value="MFS_dom"/>
</dbReference>
<dbReference type="Pfam" id="PF00083">
    <property type="entry name" value="Sugar_tr"/>
    <property type="match status" value="1"/>
</dbReference>